<dbReference type="RefSeq" id="WP_218138199.1">
    <property type="nucleotide sequence ID" value="NZ_FNWJ01000001.1"/>
</dbReference>
<evidence type="ECO:0000313" key="1">
    <source>
        <dbReference type="EMBL" id="SEH10628.1"/>
    </source>
</evidence>
<accession>A0A1H6FKG0</accession>
<name>A0A1H6FKG0_THEAL</name>
<evidence type="ECO:0000313" key="2">
    <source>
        <dbReference type="Proteomes" id="UP000222056"/>
    </source>
</evidence>
<organism evidence="1 2">
    <name type="scientific">Thermoleophilum album</name>
    <dbReference type="NCBI Taxonomy" id="29539"/>
    <lineage>
        <taxon>Bacteria</taxon>
        <taxon>Bacillati</taxon>
        <taxon>Actinomycetota</taxon>
        <taxon>Thermoleophilia</taxon>
        <taxon>Thermoleophilales</taxon>
        <taxon>Thermoleophilaceae</taxon>
        <taxon>Thermoleophilum</taxon>
    </lineage>
</organism>
<dbReference type="EMBL" id="FNWJ01000001">
    <property type="protein sequence ID" value="SEH10628.1"/>
    <property type="molecule type" value="Genomic_DNA"/>
</dbReference>
<gene>
    <name evidence="1" type="ORF">SAMN02745716_0487</name>
</gene>
<reference evidence="2" key="1">
    <citation type="submission" date="2016-10" db="EMBL/GenBank/DDBJ databases">
        <authorList>
            <person name="Varghese N."/>
            <person name="Submissions S."/>
        </authorList>
    </citation>
    <scope>NUCLEOTIDE SEQUENCE [LARGE SCALE GENOMIC DNA]</scope>
    <source>
        <strain evidence="2">ATCC 35263</strain>
    </source>
</reference>
<dbReference type="AlphaFoldDB" id="A0A1H6FKG0"/>
<proteinExistence type="predicted"/>
<sequence length="91" mass="10098">MASEDPFGLFGDPEELRRRMAEFAEQLQGAQRVAWADNAIRLAVEMTVAALARINVQGTPEQQTEQLAAAIRRLFPEAVILVREAREGFGT</sequence>
<dbReference type="Proteomes" id="UP000222056">
    <property type="component" value="Unassembled WGS sequence"/>
</dbReference>
<dbReference type="STRING" id="29539.SAMN02745716_0487"/>
<keyword evidence="2" id="KW-1185">Reference proteome</keyword>
<protein>
    <submittedName>
        <fullName evidence="1">Uncharacterized protein</fullName>
    </submittedName>
</protein>